<dbReference type="GO" id="GO:0006635">
    <property type="term" value="P:fatty acid beta-oxidation"/>
    <property type="evidence" value="ECO:0007669"/>
    <property type="project" value="TreeGrafter"/>
</dbReference>
<dbReference type="FunFam" id="3.90.226.10:FF:000009">
    <property type="entry name" value="Carnitinyl-CoA dehydratase"/>
    <property type="match status" value="1"/>
</dbReference>
<proteinExistence type="inferred from homology"/>
<dbReference type="Gene3D" id="3.90.226.10">
    <property type="entry name" value="2-enoyl-CoA Hydratase, Chain A, domain 1"/>
    <property type="match status" value="1"/>
</dbReference>
<evidence type="ECO:0000256" key="6">
    <source>
        <dbReference type="RuleBase" id="RU003707"/>
    </source>
</evidence>
<dbReference type="Pfam" id="PF18313">
    <property type="entry name" value="TLP1_add_C"/>
    <property type="match status" value="1"/>
</dbReference>
<dbReference type="Gene3D" id="1.10.12.10">
    <property type="entry name" value="Lyase 2-enoyl-coa Hydratase, Chain A, domain 2"/>
    <property type="match status" value="1"/>
</dbReference>
<dbReference type="STRING" id="568860.SAMN05421811_103117"/>
<protein>
    <recommendedName>
        <fullName evidence="2">enoyl-CoA hydratase</fullName>
        <ecNumber evidence="2">4.2.1.17</ecNumber>
    </recommendedName>
</protein>
<dbReference type="GO" id="GO:0016746">
    <property type="term" value="F:acyltransferase activity"/>
    <property type="evidence" value="ECO:0007669"/>
    <property type="project" value="InterPro"/>
</dbReference>
<dbReference type="InterPro" id="IPR001753">
    <property type="entry name" value="Enoyl-CoA_hydra/iso"/>
</dbReference>
<comment type="similarity">
    <text evidence="1 6">Belongs to the enoyl-CoA hydratase/isomerase family.</text>
</comment>
<dbReference type="NCBIfam" id="NF006105">
    <property type="entry name" value="PRK08257.1-4"/>
    <property type="match status" value="1"/>
</dbReference>
<name>A0A1I0EMH8_9ACTN</name>
<dbReference type="PANTHER" id="PTHR11941:SF54">
    <property type="entry name" value="ENOYL-COA HYDRATASE, MITOCHONDRIAL"/>
    <property type="match status" value="1"/>
</dbReference>
<dbReference type="PANTHER" id="PTHR11941">
    <property type="entry name" value="ENOYL-COA HYDRATASE-RELATED"/>
    <property type="match status" value="1"/>
</dbReference>
<dbReference type="Pfam" id="PF00378">
    <property type="entry name" value="ECH_1"/>
    <property type="match status" value="1"/>
</dbReference>
<evidence type="ECO:0000256" key="3">
    <source>
        <dbReference type="ARBA" id="ARBA00023239"/>
    </source>
</evidence>
<keyword evidence="3" id="KW-0456">Lyase</keyword>
<dbReference type="SUPFAM" id="SSF52096">
    <property type="entry name" value="ClpP/crotonase"/>
    <property type="match status" value="1"/>
</dbReference>
<keyword evidence="8" id="KW-0808">Transferase</keyword>
<gene>
    <name evidence="8" type="ORF">SAMN05421811_103117</name>
</gene>
<dbReference type="CDD" id="cd06558">
    <property type="entry name" value="crotonase-like"/>
    <property type="match status" value="1"/>
</dbReference>
<evidence type="ECO:0000313" key="9">
    <source>
        <dbReference type="Proteomes" id="UP000199361"/>
    </source>
</evidence>
<comment type="catalytic activity">
    <reaction evidence="5">
        <text>a 4-saturated-(3S)-3-hydroxyacyl-CoA = a (3E)-enoyl-CoA + H2O</text>
        <dbReference type="Rhea" id="RHEA:20724"/>
        <dbReference type="ChEBI" id="CHEBI:15377"/>
        <dbReference type="ChEBI" id="CHEBI:58521"/>
        <dbReference type="ChEBI" id="CHEBI:137480"/>
        <dbReference type="EC" id="4.2.1.17"/>
    </reaction>
</comment>
<dbReference type="GO" id="GO:0004300">
    <property type="term" value="F:enoyl-CoA hydratase activity"/>
    <property type="evidence" value="ECO:0007669"/>
    <property type="project" value="UniProtKB-EC"/>
</dbReference>
<evidence type="ECO:0000256" key="2">
    <source>
        <dbReference type="ARBA" id="ARBA00012076"/>
    </source>
</evidence>
<evidence type="ECO:0000256" key="5">
    <source>
        <dbReference type="ARBA" id="ARBA00023717"/>
    </source>
</evidence>
<dbReference type="RefSeq" id="WP_091079232.1">
    <property type="nucleotide sequence ID" value="NZ_FOHX01000003.1"/>
</dbReference>
<dbReference type="AlphaFoldDB" id="A0A1I0EMH8"/>
<evidence type="ECO:0000259" key="7">
    <source>
        <dbReference type="Pfam" id="PF18313"/>
    </source>
</evidence>
<sequence length="788" mass="83372">MTYQDLDPRTPVLVGVGEASERIGEPGYRRLSAVELAAAAARQALGDSGADPSEVAAAVDTVAGVRQFEISAPGIPSPLGRSTNYPRSVAARVGAAPRRAILEVVGGQGPQRLVNEMAAAIASGEAQVVLVFGSEAISTAQHLAKAEDKPDFSESVEGDLEDRGYGLKGLVSRQQAAHGLTDAPSQYALFDNARRARLGQTREEYAAGMGALFAPFTKVAAANPHAAAPVERTAEELVTPSEKNRFIAEPYTRYVVAREKVNQGAAVLLMSVAEARRLGVPGERWVFLHGHADLRERGLLERADLSGAPAAVLAVRHALEQAGIGADELAVIDLYSCFPIAVSAVCDGLGLPADGSRELTVTGGLPFFGGAGNNYSMHAIAETVRRLRAQPGAYGLVGANGGSLSKYSAGVYSTTPTPWRPDRSAALQAELDSRPGVEQAFQADGWGTIETYTVKHGRGGKRTGIVVGRLEADGRRFIATTDDERTLGLLTVGEPIGRRVYVRSFASGNRVAVDDALMDDLFPPRPAVLRDDYEHVLVRRDGHVLEVTINRPDSRNSLHPPANDELDEVFDAFFADPGLWVAIITGAGDQAFSAGNDLLYSASGRPMWVPKNGFAGLTSRRNITKPVIAAVNGFAMGGGFEIALACHLVVADATARFALSEVKVGLVAAAGGLVRLPRALPGKLATEMILTGRRLSAAEALEHGLVNRVTEPGQALAGARELAREVLESSPTSVRASLQIMAETQGIADVLDAVTHPSPALDDLMVSEDVTEGLTAFAEKRPPRWRNR</sequence>
<dbReference type="Proteomes" id="UP000199361">
    <property type="component" value="Unassembled WGS sequence"/>
</dbReference>
<dbReference type="SUPFAM" id="SSF53901">
    <property type="entry name" value="Thiolase-like"/>
    <property type="match status" value="2"/>
</dbReference>
<evidence type="ECO:0000313" key="8">
    <source>
        <dbReference type="EMBL" id="SET46448.1"/>
    </source>
</evidence>
<comment type="catalytic activity">
    <reaction evidence="4">
        <text>a (3S)-3-hydroxyacyl-CoA = a (2E)-enoyl-CoA + H2O</text>
        <dbReference type="Rhea" id="RHEA:16105"/>
        <dbReference type="ChEBI" id="CHEBI:15377"/>
        <dbReference type="ChEBI" id="CHEBI:57318"/>
        <dbReference type="ChEBI" id="CHEBI:58856"/>
        <dbReference type="EC" id="4.2.1.17"/>
    </reaction>
</comment>
<evidence type="ECO:0000256" key="1">
    <source>
        <dbReference type="ARBA" id="ARBA00005254"/>
    </source>
</evidence>
<feature type="domain" description="Thiolase-like protein type 1 additional C-terminal" evidence="7">
    <location>
        <begin position="427"/>
        <end position="504"/>
    </location>
</feature>
<dbReference type="Gene3D" id="2.40.50.840">
    <property type="match status" value="1"/>
</dbReference>
<evidence type="ECO:0000256" key="4">
    <source>
        <dbReference type="ARBA" id="ARBA00023709"/>
    </source>
</evidence>
<keyword evidence="9" id="KW-1185">Reference proteome</keyword>
<dbReference type="EMBL" id="FOHX01000003">
    <property type="protein sequence ID" value="SET46448.1"/>
    <property type="molecule type" value="Genomic_DNA"/>
</dbReference>
<dbReference type="EC" id="4.2.1.17" evidence="2"/>
<organism evidence="8 9">
    <name type="scientific">Nonomuraea wenchangensis</name>
    <dbReference type="NCBI Taxonomy" id="568860"/>
    <lineage>
        <taxon>Bacteria</taxon>
        <taxon>Bacillati</taxon>
        <taxon>Actinomycetota</taxon>
        <taxon>Actinomycetes</taxon>
        <taxon>Streptosporangiales</taxon>
        <taxon>Streptosporangiaceae</taxon>
        <taxon>Nonomuraea</taxon>
    </lineage>
</organism>
<dbReference type="PROSITE" id="PS00166">
    <property type="entry name" value="ENOYL_COA_HYDRATASE"/>
    <property type="match status" value="1"/>
</dbReference>
<dbReference type="InterPro" id="IPR014748">
    <property type="entry name" value="Enoyl-CoA_hydra_C"/>
</dbReference>
<dbReference type="InterPro" id="IPR018376">
    <property type="entry name" value="Enoyl-CoA_hyd/isom_CS"/>
</dbReference>
<dbReference type="InterPro" id="IPR029045">
    <property type="entry name" value="ClpP/crotonase-like_dom_sf"/>
</dbReference>
<reference evidence="8 9" key="1">
    <citation type="submission" date="2016-10" db="EMBL/GenBank/DDBJ databases">
        <authorList>
            <person name="de Groot N.N."/>
        </authorList>
    </citation>
    <scope>NUCLEOTIDE SEQUENCE [LARGE SCALE GENOMIC DNA]</scope>
    <source>
        <strain evidence="8 9">CGMCC 4.5598</strain>
    </source>
</reference>
<dbReference type="InterPro" id="IPR016039">
    <property type="entry name" value="Thiolase-like"/>
</dbReference>
<dbReference type="InterPro" id="IPR040771">
    <property type="entry name" value="TLP1_add_C"/>
</dbReference>
<accession>A0A1I0EMH8</accession>
<dbReference type="OrthoDB" id="4470569at2"/>
<dbReference type="Gene3D" id="3.40.47.10">
    <property type="match status" value="1"/>
</dbReference>